<evidence type="ECO:0000313" key="2">
    <source>
        <dbReference type="Proteomes" id="UP000828251"/>
    </source>
</evidence>
<dbReference type="Proteomes" id="UP000828251">
    <property type="component" value="Unassembled WGS sequence"/>
</dbReference>
<dbReference type="AlphaFoldDB" id="A0A9D3WKD0"/>
<dbReference type="OrthoDB" id="999395at2759"/>
<accession>A0A9D3WKD0</accession>
<dbReference type="EMBL" id="JAIQCV010000001">
    <property type="protein sequence ID" value="KAH1130717.1"/>
    <property type="molecule type" value="Genomic_DNA"/>
</dbReference>
<proteinExistence type="predicted"/>
<reference evidence="1 2" key="1">
    <citation type="journal article" date="2021" name="Plant Biotechnol. J.">
        <title>Multi-omics assisted identification of the key and species-specific regulatory components of drought-tolerant mechanisms in Gossypium stocksii.</title>
        <authorList>
            <person name="Yu D."/>
            <person name="Ke L."/>
            <person name="Zhang D."/>
            <person name="Wu Y."/>
            <person name="Sun Y."/>
            <person name="Mei J."/>
            <person name="Sun J."/>
            <person name="Sun Y."/>
        </authorList>
    </citation>
    <scope>NUCLEOTIDE SEQUENCE [LARGE SCALE GENOMIC DNA]</scope>
    <source>
        <strain evidence="2">cv. E1</strain>
        <tissue evidence="1">Leaf</tissue>
    </source>
</reference>
<organism evidence="1 2">
    <name type="scientific">Gossypium stocksii</name>
    <dbReference type="NCBI Taxonomy" id="47602"/>
    <lineage>
        <taxon>Eukaryota</taxon>
        <taxon>Viridiplantae</taxon>
        <taxon>Streptophyta</taxon>
        <taxon>Embryophyta</taxon>
        <taxon>Tracheophyta</taxon>
        <taxon>Spermatophyta</taxon>
        <taxon>Magnoliopsida</taxon>
        <taxon>eudicotyledons</taxon>
        <taxon>Gunneridae</taxon>
        <taxon>Pentapetalae</taxon>
        <taxon>rosids</taxon>
        <taxon>malvids</taxon>
        <taxon>Malvales</taxon>
        <taxon>Malvaceae</taxon>
        <taxon>Malvoideae</taxon>
        <taxon>Gossypium</taxon>
    </lineage>
</organism>
<keyword evidence="2" id="KW-1185">Reference proteome</keyword>
<evidence type="ECO:0000313" key="1">
    <source>
        <dbReference type="EMBL" id="KAH1130717.1"/>
    </source>
</evidence>
<name>A0A9D3WKD0_9ROSI</name>
<gene>
    <name evidence="1" type="ORF">J1N35_002095</name>
</gene>
<sequence length="107" mass="12655">MMTTTTYESRILRELASNFFKLNRFDGGNVRRLQKNMHFLLSTLKIAYVFDTSRPEENENKSVDATRERKNWNNADYMCMGHILMVYLTFCLTPIKMRSPLKNYGTN</sequence>
<comment type="caution">
    <text evidence="1">The sequence shown here is derived from an EMBL/GenBank/DDBJ whole genome shotgun (WGS) entry which is preliminary data.</text>
</comment>
<protein>
    <submittedName>
        <fullName evidence="1">Uncharacterized protein</fullName>
    </submittedName>
</protein>